<dbReference type="Proteomes" id="UP000530514">
    <property type="component" value="Unassembled WGS sequence"/>
</dbReference>
<proteinExistence type="predicted"/>
<keyword evidence="1" id="KW-0732">Signal</keyword>
<comment type="caution">
    <text evidence="2">The sequence shown here is derived from an EMBL/GenBank/DDBJ whole genome shotgun (WGS) entry which is preliminary data.</text>
</comment>
<evidence type="ECO:0000313" key="3">
    <source>
        <dbReference type="Proteomes" id="UP000530514"/>
    </source>
</evidence>
<protein>
    <submittedName>
        <fullName evidence="2">Uncharacterized protein</fullName>
    </submittedName>
</protein>
<organism evidence="2 3">
    <name type="scientific">Thermoactinomyces daqus</name>
    <dbReference type="NCBI Taxonomy" id="1329516"/>
    <lineage>
        <taxon>Bacteria</taxon>
        <taxon>Bacillati</taxon>
        <taxon>Bacillota</taxon>
        <taxon>Bacilli</taxon>
        <taxon>Bacillales</taxon>
        <taxon>Thermoactinomycetaceae</taxon>
        <taxon>Thermoactinomyces</taxon>
    </lineage>
</organism>
<sequence>MKKVLGGLFVFLVAVGLMASPVAASTYDSSFVGMNYGDVYKQTRALYVPAGYHVKIQVDR</sequence>
<accession>A0A7W1XCN2</accession>
<gene>
    <name evidence="2" type="ORF">H1164_15255</name>
</gene>
<name>A0A7W1XCN2_9BACL</name>
<evidence type="ECO:0000256" key="1">
    <source>
        <dbReference type="SAM" id="SignalP"/>
    </source>
</evidence>
<dbReference type="EMBL" id="JACEIP010000032">
    <property type="protein sequence ID" value="MBA4544217.1"/>
    <property type="molecule type" value="Genomic_DNA"/>
</dbReference>
<feature type="signal peptide" evidence="1">
    <location>
        <begin position="1"/>
        <end position="19"/>
    </location>
</feature>
<feature type="chain" id="PRO_5039257525" evidence="1">
    <location>
        <begin position="20"/>
        <end position="60"/>
    </location>
</feature>
<dbReference type="AlphaFoldDB" id="A0A7W1XCN2"/>
<dbReference type="RefSeq" id="WP_033101282.1">
    <property type="nucleotide sequence ID" value="NZ_JACEIP010000032.1"/>
</dbReference>
<reference evidence="2 3" key="1">
    <citation type="submission" date="2020-07" db="EMBL/GenBank/DDBJ databases">
        <authorList>
            <person name="Feng H."/>
        </authorList>
    </citation>
    <scope>NUCLEOTIDE SEQUENCE [LARGE SCALE GENOMIC DNA]</scope>
    <source>
        <strain evidence="3">s-11</strain>
    </source>
</reference>
<keyword evidence="3" id="KW-1185">Reference proteome</keyword>
<evidence type="ECO:0000313" key="2">
    <source>
        <dbReference type="EMBL" id="MBA4544217.1"/>
    </source>
</evidence>